<dbReference type="PANTHER" id="PTHR11012:SF56">
    <property type="entry name" value="CHK KINASE-LIKE DOMAIN-CONTAINING PROTEIN-RELATED"/>
    <property type="match status" value="1"/>
</dbReference>
<dbReference type="EMBL" id="JASPKZ010007747">
    <property type="protein sequence ID" value="KAJ9582755.1"/>
    <property type="molecule type" value="Genomic_DNA"/>
</dbReference>
<dbReference type="AlphaFoldDB" id="A0AAD7ZL86"/>
<reference evidence="1" key="2">
    <citation type="submission" date="2023-05" db="EMBL/GenBank/DDBJ databases">
        <authorList>
            <person name="Fouks B."/>
        </authorList>
    </citation>
    <scope>NUCLEOTIDE SEQUENCE</scope>
    <source>
        <strain evidence="1">Stay&amp;Tobe</strain>
        <tissue evidence="1">Testes</tissue>
    </source>
</reference>
<proteinExistence type="predicted"/>
<dbReference type="PANTHER" id="PTHR11012">
    <property type="entry name" value="PROTEIN KINASE-LIKE DOMAIN-CONTAINING"/>
    <property type="match status" value="1"/>
</dbReference>
<name>A0AAD7ZL86_DIPPU</name>
<evidence type="ECO:0000313" key="2">
    <source>
        <dbReference type="Proteomes" id="UP001233999"/>
    </source>
</evidence>
<gene>
    <name evidence="1" type="ORF">L9F63_022900</name>
</gene>
<protein>
    <recommendedName>
        <fullName evidence="3">CHK kinase-like domain-containing protein</fullName>
    </recommendedName>
</protein>
<evidence type="ECO:0008006" key="3">
    <source>
        <dbReference type="Google" id="ProtNLM"/>
    </source>
</evidence>
<comment type="caution">
    <text evidence="1">The sequence shown here is derived from an EMBL/GenBank/DDBJ whole genome shotgun (WGS) entry which is preliminary data.</text>
</comment>
<dbReference type="Proteomes" id="UP001233999">
    <property type="component" value="Unassembled WGS sequence"/>
</dbReference>
<reference evidence="1" key="1">
    <citation type="journal article" date="2023" name="IScience">
        <title>Live-bearing cockroach genome reveals convergent evolutionary mechanisms linked to viviparity in insects and beyond.</title>
        <authorList>
            <person name="Fouks B."/>
            <person name="Harrison M.C."/>
            <person name="Mikhailova A.A."/>
            <person name="Marchal E."/>
            <person name="English S."/>
            <person name="Carruthers M."/>
            <person name="Jennings E.C."/>
            <person name="Chiamaka E.L."/>
            <person name="Frigard R.A."/>
            <person name="Pippel M."/>
            <person name="Attardo G.M."/>
            <person name="Benoit J.B."/>
            <person name="Bornberg-Bauer E."/>
            <person name="Tobe S.S."/>
        </authorList>
    </citation>
    <scope>NUCLEOTIDE SEQUENCE</scope>
    <source>
        <strain evidence="1">Stay&amp;Tobe</strain>
    </source>
</reference>
<dbReference type="Pfam" id="PF02958">
    <property type="entry name" value="EcKL"/>
    <property type="match status" value="2"/>
</dbReference>
<dbReference type="SUPFAM" id="SSF56112">
    <property type="entry name" value="Protein kinase-like (PK-like)"/>
    <property type="match status" value="1"/>
</dbReference>
<dbReference type="InterPro" id="IPR011009">
    <property type="entry name" value="Kinase-like_dom_sf"/>
</dbReference>
<keyword evidence="2" id="KW-1185">Reference proteome</keyword>
<sequence length="265" mass="30361">MAETPPSWINREFLEKVLKSDEKHPDTEIISFDIKRAAAAGDHYGSEMYRATVKTSENGNNEEISLIVKCNRQEGELSKFIEECDVFRAEGKTFTDIHVPVSKLLEKAFPDSYEPLAAKCIYTQEYHACSVVLRHQDPSRFEAFEEYLFKNGNAGMSGFFVNIVKSVRNEVESWDDGENYLDALKTLEIKTLDRWINAVLREDSGYNVLSHGDLWMNNMMFRYSDKQDVQEVSGNYLLTTTFIFNPGCYCVFGIGNWDAILTVFS</sequence>
<evidence type="ECO:0000313" key="1">
    <source>
        <dbReference type="EMBL" id="KAJ9582755.1"/>
    </source>
</evidence>
<accession>A0AAD7ZL86</accession>
<organism evidence="1 2">
    <name type="scientific">Diploptera punctata</name>
    <name type="common">Pacific beetle cockroach</name>
    <dbReference type="NCBI Taxonomy" id="6984"/>
    <lineage>
        <taxon>Eukaryota</taxon>
        <taxon>Metazoa</taxon>
        <taxon>Ecdysozoa</taxon>
        <taxon>Arthropoda</taxon>
        <taxon>Hexapoda</taxon>
        <taxon>Insecta</taxon>
        <taxon>Pterygota</taxon>
        <taxon>Neoptera</taxon>
        <taxon>Polyneoptera</taxon>
        <taxon>Dictyoptera</taxon>
        <taxon>Blattodea</taxon>
        <taxon>Blaberoidea</taxon>
        <taxon>Blaberidae</taxon>
        <taxon>Diplopterinae</taxon>
        <taxon>Diploptera</taxon>
    </lineage>
</organism>
<dbReference type="InterPro" id="IPR004119">
    <property type="entry name" value="EcKL"/>
</dbReference>